<name>A0AA94F0U9_9FLAO</name>
<gene>
    <name evidence="2" type="ORF">EJB19_11495</name>
</gene>
<evidence type="ECO:0000256" key="1">
    <source>
        <dbReference type="SAM" id="MobiDB-lite"/>
    </source>
</evidence>
<dbReference type="EMBL" id="RWGX01000004">
    <property type="protein sequence ID" value="RVU88744.1"/>
    <property type="molecule type" value="Genomic_DNA"/>
</dbReference>
<protein>
    <submittedName>
        <fullName evidence="2">Uncharacterized protein</fullName>
    </submittedName>
</protein>
<evidence type="ECO:0000313" key="2">
    <source>
        <dbReference type="EMBL" id="RVU88744.1"/>
    </source>
</evidence>
<reference evidence="2" key="1">
    <citation type="submission" date="2018-12" db="EMBL/GenBank/DDBJ databases">
        <title>Draft genome sequence of Flaovobacterium columnare BGFS27 isolated from channel catfish in Alabama.</title>
        <authorList>
            <person name="Cai W."/>
            <person name="Arias C."/>
        </authorList>
    </citation>
    <scope>NUCLEOTIDE SEQUENCE [LARGE SCALE GENOMIC DNA]</scope>
    <source>
        <strain evidence="2">BGFS27</strain>
    </source>
</reference>
<dbReference type="AlphaFoldDB" id="A0AA94F0U9"/>
<organism evidence="2">
    <name type="scientific">Flavobacterium columnare</name>
    <dbReference type="NCBI Taxonomy" id="996"/>
    <lineage>
        <taxon>Bacteria</taxon>
        <taxon>Pseudomonadati</taxon>
        <taxon>Bacteroidota</taxon>
        <taxon>Flavobacteriia</taxon>
        <taxon>Flavobacteriales</taxon>
        <taxon>Flavobacteriaceae</taxon>
        <taxon>Flavobacterium</taxon>
    </lineage>
</organism>
<comment type="caution">
    <text evidence="2">The sequence shown here is derived from an EMBL/GenBank/DDBJ whole genome shotgun (WGS) entry which is preliminary data.</text>
</comment>
<feature type="region of interest" description="Disordered" evidence="1">
    <location>
        <begin position="1"/>
        <end position="23"/>
    </location>
</feature>
<accession>A0AA94F0U9</accession>
<proteinExistence type="predicted"/>
<sequence length="83" mass="9481">MVGSGNRRPEQHRPSPFFDGIPELDADVSEFGAGTATESNKIHVSTTDFDVDILINNNTIQFRYKSMTMVLWILNWINIKLRL</sequence>